<evidence type="ECO:0000256" key="5">
    <source>
        <dbReference type="ARBA" id="ARBA00022989"/>
    </source>
</evidence>
<comment type="similarity">
    <text evidence="2">Belongs to the UPF0702 family.</text>
</comment>
<organism evidence="10 11">
    <name type="scientific">Marinicauda algicola</name>
    <dbReference type="NCBI Taxonomy" id="2029849"/>
    <lineage>
        <taxon>Bacteria</taxon>
        <taxon>Pseudomonadati</taxon>
        <taxon>Pseudomonadota</taxon>
        <taxon>Alphaproteobacteria</taxon>
        <taxon>Maricaulales</taxon>
        <taxon>Maricaulaceae</taxon>
        <taxon>Marinicauda</taxon>
    </lineage>
</organism>
<dbReference type="OrthoDB" id="9793799at2"/>
<keyword evidence="4 7" id="KW-0812">Transmembrane</keyword>
<dbReference type="Proteomes" id="UP000308054">
    <property type="component" value="Unassembled WGS sequence"/>
</dbReference>
<feature type="transmembrane region" description="Helical" evidence="7">
    <location>
        <begin position="67"/>
        <end position="88"/>
    </location>
</feature>
<dbReference type="AlphaFoldDB" id="A0A4S2GXI3"/>
<evidence type="ECO:0000259" key="8">
    <source>
        <dbReference type="Pfam" id="PF04239"/>
    </source>
</evidence>
<evidence type="ECO:0000256" key="3">
    <source>
        <dbReference type="ARBA" id="ARBA00022475"/>
    </source>
</evidence>
<keyword evidence="3" id="KW-1003">Cell membrane</keyword>
<proteinExistence type="inferred from homology"/>
<dbReference type="InterPro" id="IPR023090">
    <property type="entry name" value="UPF0702_alpha/beta_dom_sf"/>
</dbReference>
<evidence type="ECO:0000256" key="6">
    <source>
        <dbReference type="ARBA" id="ARBA00023136"/>
    </source>
</evidence>
<dbReference type="Gene3D" id="3.30.240.20">
    <property type="entry name" value="bsu07140 like domains"/>
    <property type="match status" value="1"/>
</dbReference>
<evidence type="ECO:0000256" key="2">
    <source>
        <dbReference type="ARBA" id="ARBA00006448"/>
    </source>
</evidence>
<dbReference type="InterPro" id="IPR048454">
    <property type="entry name" value="YetF_N"/>
</dbReference>
<keyword evidence="11" id="KW-1185">Reference proteome</keyword>
<dbReference type="GO" id="GO:0005886">
    <property type="term" value="C:plasma membrane"/>
    <property type="evidence" value="ECO:0007669"/>
    <property type="project" value="UniProtKB-SubCell"/>
</dbReference>
<evidence type="ECO:0000259" key="9">
    <source>
        <dbReference type="Pfam" id="PF20730"/>
    </source>
</evidence>
<name>A0A4S2GXI3_9PROT</name>
<dbReference type="RefSeq" id="WP_135996558.1">
    <property type="nucleotide sequence ID" value="NZ_CP071057.1"/>
</dbReference>
<feature type="transmembrane region" description="Helical" evidence="7">
    <location>
        <begin position="44"/>
        <end position="61"/>
    </location>
</feature>
<comment type="subcellular location">
    <subcellularLocation>
        <location evidence="1">Cell membrane</location>
        <topology evidence="1">Multi-pass membrane protein</topology>
    </subcellularLocation>
</comment>
<feature type="transmembrane region" description="Helical" evidence="7">
    <location>
        <begin position="12"/>
        <end position="32"/>
    </location>
</feature>
<evidence type="ECO:0000313" key="10">
    <source>
        <dbReference type="EMBL" id="TGY87764.1"/>
    </source>
</evidence>
<comment type="caution">
    <text evidence="10">The sequence shown here is derived from an EMBL/GenBank/DDBJ whole genome shotgun (WGS) entry which is preliminary data.</text>
</comment>
<evidence type="ECO:0000256" key="4">
    <source>
        <dbReference type="ARBA" id="ARBA00022692"/>
    </source>
</evidence>
<dbReference type="Pfam" id="PF04239">
    <property type="entry name" value="DUF421"/>
    <property type="match status" value="1"/>
</dbReference>
<dbReference type="PANTHER" id="PTHR34582:SF6">
    <property type="entry name" value="UPF0702 TRANSMEMBRANE PROTEIN YCAP"/>
    <property type="match status" value="1"/>
</dbReference>
<dbReference type="Pfam" id="PF20730">
    <property type="entry name" value="YetF_N"/>
    <property type="match status" value="1"/>
</dbReference>
<dbReference type="InterPro" id="IPR007353">
    <property type="entry name" value="DUF421"/>
</dbReference>
<reference evidence="10 11" key="1">
    <citation type="journal article" date="2017" name="Int. J. Syst. Evol. Microbiol.">
        <title>Marinicauda algicola sp. nov., isolated from a marine red alga Rhodosorus marinus.</title>
        <authorList>
            <person name="Jeong S.E."/>
            <person name="Jeon S.H."/>
            <person name="Chun B.H."/>
            <person name="Kim D.W."/>
            <person name="Jeon C.O."/>
        </authorList>
    </citation>
    <scope>NUCLEOTIDE SEQUENCE [LARGE SCALE GENOMIC DNA]</scope>
    <source>
        <strain evidence="10 11">JCM 31718</strain>
    </source>
</reference>
<dbReference type="EMBL" id="SRXW01000004">
    <property type="protein sequence ID" value="TGY87764.1"/>
    <property type="molecule type" value="Genomic_DNA"/>
</dbReference>
<gene>
    <name evidence="10" type="ORF">E5163_12600</name>
</gene>
<feature type="domain" description="YetF-like N-terminal transmembrane" evidence="9">
    <location>
        <begin position="24"/>
        <end position="81"/>
    </location>
</feature>
<sequence>MEDFLFDGWTGIAKILIAAPVIYILVVALTRVSGKRSASQMNNFDWIVTVAIGSLVASAVLSQGVAIAEAALAITALFALQYGFTLGARRWGKVERLLKARPKILLAHGEFDEAAMDAERVTRSEILAAIRESGNRRLDEVEYVILESDARFSVIARGERALDEAVLATIRRPEGAPRAPD</sequence>
<protein>
    <submittedName>
        <fullName evidence="10">DUF421 domain-containing protein</fullName>
    </submittedName>
</protein>
<evidence type="ECO:0000256" key="1">
    <source>
        <dbReference type="ARBA" id="ARBA00004651"/>
    </source>
</evidence>
<keyword evidence="6 7" id="KW-0472">Membrane</keyword>
<keyword evidence="5 7" id="KW-1133">Transmembrane helix</keyword>
<evidence type="ECO:0000313" key="11">
    <source>
        <dbReference type="Proteomes" id="UP000308054"/>
    </source>
</evidence>
<accession>A0A4S2GXI3</accession>
<dbReference type="PANTHER" id="PTHR34582">
    <property type="entry name" value="UPF0702 TRANSMEMBRANE PROTEIN YCAP"/>
    <property type="match status" value="1"/>
</dbReference>
<feature type="domain" description="YetF C-terminal" evidence="8">
    <location>
        <begin position="90"/>
        <end position="159"/>
    </location>
</feature>
<evidence type="ECO:0000256" key="7">
    <source>
        <dbReference type="SAM" id="Phobius"/>
    </source>
</evidence>